<dbReference type="AlphaFoldDB" id="A0A8K0RLS9"/>
<keyword evidence="1" id="KW-0812">Transmembrane</keyword>
<reference evidence="2" key="1">
    <citation type="journal article" date="2021" name="Nat. Commun.">
        <title>Genetic determinants of endophytism in the Arabidopsis root mycobiome.</title>
        <authorList>
            <person name="Mesny F."/>
            <person name="Miyauchi S."/>
            <person name="Thiergart T."/>
            <person name="Pickel B."/>
            <person name="Atanasova L."/>
            <person name="Karlsson M."/>
            <person name="Huettel B."/>
            <person name="Barry K.W."/>
            <person name="Haridas S."/>
            <person name="Chen C."/>
            <person name="Bauer D."/>
            <person name="Andreopoulos W."/>
            <person name="Pangilinan J."/>
            <person name="LaButti K."/>
            <person name="Riley R."/>
            <person name="Lipzen A."/>
            <person name="Clum A."/>
            <person name="Drula E."/>
            <person name="Henrissat B."/>
            <person name="Kohler A."/>
            <person name="Grigoriev I.V."/>
            <person name="Martin F.M."/>
            <person name="Hacquard S."/>
        </authorList>
    </citation>
    <scope>NUCLEOTIDE SEQUENCE</scope>
    <source>
        <strain evidence="2">MPI-SDFR-AT-0068</strain>
    </source>
</reference>
<keyword evidence="1" id="KW-0472">Membrane</keyword>
<proteinExistence type="predicted"/>
<keyword evidence="1" id="KW-1133">Transmembrane helix</keyword>
<keyword evidence="3" id="KW-1185">Reference proteome</keyword>
<dbReference type="Proteomes" id="UP000813427">
    <property type="component" value="Unassembled WGS sequence"/>
</dbReference>
<comment type="caution">
    <text evidence="2">The sequence shown here is derived from an EMBL/GenBank/DDBJ whole genome shotgun (WGS) entry which is preliminary data.</text>
</comment>
<evidence type="ECO:0000313" key="2">
    <source>
        <dbReference type="EMBL" id="KAH7233608.1"/>
    </source>
</evidence>
<evidence type="ECO:0000256" key="1">
    <source>
        <dbReference type="SAM" id="Phobius"/>
    </source>
</evidence>
<dbReference type="OrthoDB" id="10071171at2759"/>
<accession>A0A8K0RLS9</accession>
<name>A0A8K0RLS9_9HYPO</name>
<gene>
    <name evidence="2" type="ORF">BKA59DRAFT_549844</name>
</gene>
<sequence length="602" mass="69213">MPGPANCSEETVKQQIRRYRVGKSRCNKYPKQVRVVGLVNVSIADQQIPICRTCSHGKQTCNCNIKSQVSERSWRELLSQDERYIDPEDLEGEILVYWFMTKGNTEPRRMYQAEVVDSLCHQAALQQLQSNSCELSLEKICLIDDRASDGSTSVSIGDYGPLTVREMYLKMIEKRFHAPSPNGSIVKPNIDRRLIFATNPSSHAIVALMVTTPENYVDALIDFLYSYVAFKSHIGVLVRNRGFATFSYSFHLPIFSWTCTEQAPCDVRFKKNKLPLRETHNMSFLEGKSQESVNVNCLSETQNSVLIAGIDRRVWTGYCFTDTYCQPQVWRRSVDEYHKSTLQMDPFTDGRCESGLPLLDPREYFLTSLECQLTVFKDEWSKTAQMFRDKVEVFIDTFQFDSMESLFTSRRGSQVPLDWLEQTRRILGRLTECLETTIDCWDNFTSKDMFPTPRGQQSLATIQQTFVDVKNCLKQLQNIHKKCDDFEKNWNLHNIEAQHRVSHLQTQVAASTLTLSCFMIYIFSPTTLAATILSMQEKAIPGILGPNKLSFFILAPVLVILAFAVSRMMYCWDKIQTFVAERVMAHLLRRDQLDLEQDVEAV</sequence>
<organism evidence="2 3">
    <name type="scientific">Fusarium tricinctum</name>
    <dbReference type="NCBI Taxonomy" id="61284"/>
    <lineage>
        <taxon>Eukaryota</taxon>
        <taxon>Fungi</taxon>
        <taxon>Dikarya</taxon>
        <taxon>Ascomycota</taxon>
        <taxon>Pezizomycotina</taxon>
        <taxon>Sordariomycetes</taxon>
        <taxon>Hypocreomycetidae</taxon>
        <taxon>Hypocreales</taxon>
        <taxon>Nectriaceae</taxon>
        <taxon>Fusarium</taxon>
        <taxon>Fusarium tricinctum species complex</taxon>
    </lineage>
</organism>
<feature type="transmembrane region" description="Helical" evidence="1">
    <location>
        <begin position="551"/>
        <end position="570"/>
    </location>
</feature>
<protein>
    <submittedName>
        <fullName evidence="2">Uncharacterized protein</fullName>
    </submittedName>
</protein>
<evidence type="ECO:0000313" key="3">
    <source>
        <dbReference type="Proteomes" id="UP000813427"/>
    </source>
</evidence>
<dbReference type="EMBL" id="JAGPXF010000008">
    <property type="protein sequence ID" value="KAH7233608.1"/>
    <property type="molecule type" value="Genomic_DNA"/>
</dbReference>